<feature type="transmembrane region" description="Helical" evidence="5">
    <location>
        <begin position="90"/>
        <end position="107"/>
    </location>
</feature>
<feature type="domain" description="Major facilitator superfamily (MFS) profile" evidence="6">
    <location>
        <begin position="11"/>
        <end position="453"/>
    </location>
</feature>
<feature type="transmembrane region" description="Helical" evidence="5">
    <location>
        <begin position="299"/>
        <end position="320"/>
    </location>
</feature>
<feature type="transmembrane region" description="Helical" evidence="5">
    <location>
        <begin position="327"/>
        <end position="349"/>
    </location>
</feature>
<dbReference type="PANTHER" id="PTHR48021">
    <property type="match status" value="1"/>
</dbReference>
<dbReference type="SUPFAM" id="SSF103473">
    <property type="entry name" value="MFS general substrate transporter"/>
    <property type="match status" value="1"/>
</dbReference>
<dbReference type="PRINTS" id="PR00171">
    <property type="entry name" value="SUGRTRNSPORT"/>
</dbReference>
<feature type="transmembrane region" description="Helical" evidence="5">
    <location>
        <begin position="397"/>
        <end position="418"/>
    </location>
</feature>
<proteinExistence type="predicted"/>
<evidence type="ECO:0000256" key="5">
    <source>
        <dbReference type="SAM" id="Phobius"/>
    </source>
</evidence>
<keyword evidence="8" id="KW-1185">Reference proteome</keyword>
<dbReference type="InterPro" id="IPR050549">
    <property type="entry name" value="MFS_Trehalose_Transporter"/>
</dbReference>
<evidence type="ECO:0000313" key="8">
    <source>
        <dbReference type="Proteomes" id="UP001159363"/>
    </source>
</evidence>
<evidence type="ECO:0000259" key="6">
    <source>
        <dbReference type="PROSITE" id="PS50850"/>
    </source>
</evidence>
<feature type="transmembrane region" description="Helical" evidence="5">
    <location>
        <begin position="263"/>
        <end position="284"/>
    </location>
</feature>
<dbReference type="InterPro" id="IPR003663">
    <property type="entry name" value="Sugar/inositol_transpt"/>
</dbReference>
<evidence type="ECO:0000313" key="7">
    <source>
        <dbReference type="EMBL" id="KAJ8885728.1"/>
    </source>
</evidence>
<dbReference type="InterPro" id="IPR020846">
    <property type="entry name" value="MFS_dom"/>
</dbReference>
<dbReference type="InterPro" id="IPR005828">
    <property type="entry name" value="MFS_sugar_transport-like"/>
</dbReference>
<reference evidence="7 8" key="1">
    <citation type="submission" date="2023-02" db="EMBL/GenBank/DDBJ databases">
        <title>LHISI_Scaffold_Assembly.</title>
        <authorList>
            <person name="Stuart O.P."/>
            <person name="Cleave R."/>
            <person name="Magrath M.J.L."/>
            <person name="Mikheyev A.S."/>
        </authorList>
    </citation>
    <scope>NUCLEOTIDE SEQUENCE [LARGE SCALE GENOMIC DNA]</scope>
    <source>
        <strain evidence="7">Daus_M_001</strain>
        <tissue evidence="7">Leg muscle</tissue>
    </source>
</reference>
<dbReference type="PANTHER" id="PTHR48021:SF32">
    <property type="entry name" value="FACILITATED TREHALOSE TRANSPORTER TRET1-2 HOMOLOG-LIKE PROTEIN"/>
    <property type="match status" value="1"/>
</dbReference>
<dbReference type="PROSITE" id="PS00216">
    <property type="entry name" value="SUGAR_TRANSPORT_1"/>
    <property type="match status" value="1"/>
</dbReference>
<dbReference type="Pfam" id="PF00083">
    <property type="entry name" value="Sugar_tr"/>
    <property type="match status" value="1"/>
</dbReference>
<protein>
    <recommendedName>
        <fullName evidence="6">Major facilitator superfamily (MFS) profile domain-containing protein</fullName>
    </recommendedName>
</protein>
<accession>A0ABQ9HP83</accession>
<name>A0ABQ9HP83_9NEOP</name>
<feature type="transmembrane region" description="Helical" evidence="5">
    <location>
        <begin position="141"/>
        <end position="162"/>
    </location>
</feature>
<evidence type="ECO:0000256" key="1">
    <source>
        <dbReference type="ARBA" id="ARBA00004141"/>
    </source>
</evidence>
<comment type="subcellular location">
    <subcellularLocation>
        <location evidence="1">Membrane</location>
        <topology evidence="1">Multi-pass membrane protein</topology>
    </subcellularLocation>
</comment>
<dbReference type="PROSITE" id="PS50850">
    <property type="entry name" value="MFS"/>
    <property type="match status" value="1"/>
</dbReference>
<organism evidence="7 8">
    <name type="scientific">Dryococelus australis</name>
    <dbReference type="NCBI Taxonomy" id="614101"/>
    <lineage>
        <taxon>Eukaryota</taxon>
        <taxon>Metazoa</taxon>
        <taxon>Ecdysozoa</taxon>
        <taxon>Arthropoda</taxon>
        <taxon>Hexapoda</taxon>
        <taxon>Insecta</taxon>
        <taxon>Pterygota</taxon>
        <taxon>Neoptera</taxon>
        <taxon>Polyneoptera</taxon>
        <taxon>Phasmatodea</taxon>
        <taxon>Verophasmatodea</taxon>
        <taxon>Anareolatae</taxon>
        <taxon>Phasmatidae</taxon>
        <taxon>Eurycanthinae</taxon>
        <taxon>Dryococelus</taxon>
    </lineage>
</organism>
<comment type="caution">
    <text evidence="7">The sequence shown here is derived from an EMBL/GenBank/DDBJ whole genome shotgun (WGS) entry which is preliminary data.</text>
</comment>
<sequence>MKFTWLISFRQQVVATIAAHSNSVSVGLCQGFSAVLIPQMMAKGSALPITEDDASWMAALGVISNPLGALLAGILMEIFGRKATIKITSLPYFIGWIFIACATDIPMIYAGRFISGLAVGMATASYVYVAEISMPQHRGTLSAAGPIHVSFGVLVVYVMGFVAHWKMVAALCTICSVTSFFAICSVPESPPWLVGRGRVNDADKALRWFRETPSQVETELSELLNTVTKEKNNNFSDGENRSALSRFVNYLRPFQKPAAFKPFTILIIFFAFQEGSGIYIFLYYAVNVFQDAGSGLNEFVSSIIVGCLRLIMSVVGTILIKNFGRKTLAVASGLGMTVAMIPGGLYEYFYSHIPTAERPLLWVPLVCVLVHVCVSMVGFLQLPWIMNGELFPLNIRGVMGGLVAALANVLIFASVKTYPNLTHGIGMDGTLWFFAASSLLGAVFCQIFLPETQGKSLHEIEMTFNNKISIDKFKGEEAKPPSNIFTIENQILTLRTVPTITTGGEQSFNSDVTTCETDSNANRKRPGPLGCDEIALSS</sequence>
<evidence type="ECO:0000256" key="4">
    <source>
        <dbReference type="ARBA" id="ARBA00023136"/>
    </source>
</evidence>
<evidence type="ECO:0000256" key="3">
    <source>
        <dbReference type="ARBA" id="ARBA00022989"/>
    </source>
</evidence>
<dbReference type="Proteomes" id="UP001159363">
    <property type="component" value="Chromosome X"/>
</dbReference>
<dbReference type="InterPro" id="IPR036259">
    <property type="entry name" value="MFS_trans_sf"/>
</dbReference>
<keyword evidence="2 5" id="KW-0812">Transmembrane</keyword>
<evidence type="ECO:0000256" key="2">
    <source>
        <dbReference type="ARBA" id="ARBA00022692"/>
    </source>
</evidence>
<dbReference type="EMBL" id="JARBHB010000004">
    <property type="protein sequence ID" value="KAJ8885728.1"/>
    <property type="molecule type" value="Genomic_DNA"/>
</dbReference>
<feature type="transmembrane region" description="Helical" evidence="5">
    <location>
        <begin position="55"/>
        <end position="78"/>
    </location>
</feature>
<feature type="transmembrane region" description="Helical" evidence="5">
    <location>
        <begin position="361"/>
        <end position="385"/>
    </location>
</feature>
<gene>
    <name evidence="7" type="ORF">PR048_011926</name>
</gene>
<keyword evidence="3 5" id="KW-1133">Transmembrane helix</keyword>
<feature type="transmembrane region" description="Helical" evidence="5">
    <location>
        <begin position="430"/>
        <end position="449"/>
    </location>
</feature>
<keyword evidence="4 5" id="KW-0472">Membrane</keyword>
<dbReference type="Gene3D" id="1.20.1250.20">
    <property type="entry name" value="MFS general substrate transporter like domains"/>
    <property type="match status" value="1"/>
</dbReference>
<dbReference type="InterPro" id="IPR005829">
    <property type="entry name" value="Sugar_transporter_CS"/>
</dbReference>